<comment type="caution">
    <text evidence="1">The sequence shown here is derived from an EMBL/GenBank/DDBJ whole genome shotgun (WGS) entry which is preliminary data.</text>
</comment>
<dbReference type="Gene3D" id="3.40.50.2000">
    <property type="entry name" value="Glycogen Phosphorylase B"/>
    <property type="match status" value="2"/>
</dbReference>
<keyword evidence="2" id="KW-1185">Reference proteome</keyword>
<dbReference type="Proteomes" id="UP001243846">
    <property type="component" value="Unassembled WGS sequence"/>
</dbReference>
<evidence type="ECO:0000313" key="2">
    <source>
        <dbReference type="Proteomes" id="UP001243846"/>
    </source>
</evidence>
<dbReference type="EMBL" id="JAUFRC010000004">
    <property type="protein sequence ID" value="MDN3714376.1"/>
    <property type="molecule type" value="Genomic_DNA"/>
</dbReference>
<proteinExistence type="predicted"/>
<dbReference type="SUPFAM" id="SSF53756">
    <property type="entry name" value="UDP-Glycosyltransferase/glycogen phosphorylase"/>
    <property type="match status" value="1"/>
</dbReference>
<evidence type="ECO:0000313" key="1">
    <source>
        <dbReference type="EMBL" id="MDN3714376.1"/>
    </source>
</evidence>
<sequence>MLQDDGVFYGGDLQQLTGEVTPELWKPDTMPPAGMGWIRFWRERFDRALSCCDAFVTTSDSARARLLAGLPAIEPARFFVIPHGRDFSKLLRLRQVPRHGQPIRILVPGNISTAKGLGVIRALLEIDREHLLEFHVLGRTESSVKINDPRLIGHGVYNREEFTSRVQSLNIHLGAVFSIWDETYCHTLTELWSAGVPALVFDFPTVAGRVRASGAGWILPHQDIEQLYRKLLEIAFDTAEQNRADLAVAAWQSGPGMAESTGLMAARYLNLYRRAQGQNTLPVVGVVSASEDKALSAGGGVWQQVDPTTQDECICVAMSAQALLANLEIGSLDGALVQIDAVPVTLAANLLETLQQARILTVLPSLSTPNTLTLPHSISGAVASCDGTRLIFNYNIQTVKASLHNEFSLHAQSIPHSRFLDDTEAHCLHSSFQPPQSRRLYQKKRYGAFAKGHSATTLTPAAASWFFHQSARLSFGQEHRQQCHRGPHLLLPQLLRQ</sequence>
<gene>
    <name evidence="1" type="ORF">QWZ10_25840</name>
</gene>
<evidence type="ECO:0008006" key="3">
    <source>
        <dbReference type="Google" id="ProtNLM"/>
    </source>
</evidence>
<name>A0ABT8DDW4_9RHOB</name>
<reference evidence="2" key="1">
    <citation type="journal article" date="2019" name="Int. J. Syst. Evol. Microbiol.">
        <title>The Global Catalogue of Microorganisms (GCM) 10K type strain sequencing project: providing services to taxonomists for standard genome sequencing and annotation.</title>
        <authorList>
            <consortium name="The Broad Institute Genomics Platform"/>
            <consortium name="The Broad Institute Genome Sequencing Center for Infectious Disease"/>
            <person name="Wu L."/>
            <person name="Ma J."/>
        </authorList>
    </citation>
    <scope>NUCLEOTIDE SEQUENCE [LARGE SCALE GENOMIC DNA]</scope>
    <source>
        <strain evidence="2">CECT 8482</strain>
    </source>
</reference>
<accession>A0ABT8DDW4</accession>
<organism evidence="1 2">
    <name type="scientific">Paracoccus cavernae</name>
    <dbReference type="NCBI Taxonomy" id="1571207"/>
    <lineage>
        <taxon>Bacteria</taxon>
        <taxon>Pseudomonadati</taxon>
        <taxon>Pseudomonadota</taxon>
        <taxon>Alphaproteobacteria</taxon>
        <taxon>Rhodobacterales</taxon>
        <taxon>Paracoccaceae</taxon>
        <taxon>Paracoccus</taxon>
    </lineage>
</organism>
<protein>
    <recommendedName>
        <fullName evidence="3">Glycosyltransferase family 1 protein</fullName>
    </recommendedName>
</protein>